<dbReference type="OrthoDB" id="9790815at2"/>
<evidence type="ECO:0000256" key="1">
    <source>
        <dbReference type="ARBA" id="ARBA00005564"/>
    </source>
</evidence>
<dbReference type="InterPro" id="IPR015943">
    <property type="entry name" value="WD40/YVTN_repeat-like_dom_sf"/>
</dbReference>
<feature type="signal peptide" evidence="3">
    <location>
        <begin position="1"/>
        <end position="19"/>
    </location>
</feature>
<evidence type="ECO:0000313" key="5">
    <source>
        <dbReference type="Proteomes" id="UP000199514"/>
    </source>
</evidence>
<keyword evidence="3" id="KW-0732">Signal</keyword>
<dbReference type="Gene3D" id="2.130.10.10">
    <property type="entry name" value="YVTN repeat-like/Quinoprotein amine dehydrogenase"/>
    <property type="match status" value="1"/>
</dbReference>
<dbReference type="Proteomes" id="UP000199514">
    <property type="component" value="Unassembled WGS sequence"/>
</dbReference>
<evidence type="ECO:0000256" key="2">
    <source>
        <dbReference type="ARBA" id="ARBA00022526"/>
    </source>
</evidence>
<gene>
    <name evidence="4" type="ORF">SAMN05421780_10325</name>
</gene>
<accession>A0A1I1GN96</accession>
<dbReference type="AlphaFoldDB" id="A0A1I1GN96"/>
<dbReference type="EMBL" id="FOLE01000003">
    <property type="protein sequence ID" value="SFC12946.1"/>
    <property type="molecule type" value="Genomic_DNA"/>
</dbReference>
<dbReference type="InterPro" id="IPR050282">
    <property type="entry name" value="Cycloisomerase_2"/>
</dbReference>
<dbReference type="InterPro" id="IPR019405">
    <property type="entry name" value="Lactonase_7-beta_prop"/>
</dbReference>
<comment type="similarity">
    <text evidence="1">Belongs to the cycloisomerase 2 family.</text>
</comment>
<dbReference type="SUPFAM" id="SSF51004">
    <property type="entry name" value="C-terminal (heme d1) domain of cytochrome cd1-nitrite reductase"/>
    <property type="match status" value="1"/>
</dbReference>
<protein>
    <submittedName>
        <fullName evidence="4">6-phosphogluconolactonase</fullName>
    </submittedName>
</protein>
<dbReference type="PANTHER" id="PTHR30344">
    <property type="entry name" value="6-PHOSPHOGLUCONOLACTONASE-RELATED"/>
    <property type="match status" value="1"/>
</dbReference>
<sequence>MKRTLLAALVGLSSFGSFAQQPHHYDLVVGTYTNACASEGIYVFDFDTQNFEAKLKSHTQKVQNPSYLTVSADKKRIYATNENGAESYVSAFSLDNTQIKFLNKVAAEGADPCHIINDEKNVIVANYTGGSIAVFEKTKTGKLKTAKQIVRHKGKGHNPKRQESAHVHMVHFSQDHQYLLVNDLGLDKIYVYRYNPDGGTQTLTFAQAYDLKAGSGPRHLAMSPDGKTIYLLQELDGSLSVLHFENGQLSLVQETNMLAADFSGEISAADIHLSADGRYLYATNRGAGNSIATFKVNPANGQITKINEQKTGGNWPRNFTFSPDENLILVAHQYSNDIIIFKRDKETGLLEPTNKKIELCSPVCLVFVEQ</sequence>
<keyword evidence="5" id="KW-1185">Reference proteome</keyword>
<organism evidence="4 5">
    <name type="scientific">Flexibacter flexilis DSM 6793</name>
    <dbReference type="NCBI Taxonomy" id="927664"/>
    <lineage>
        <taxon>Bacteria</taxon>
        <taxon>Pseudomonadati</taxon>
        <taxon>Bacteroidota</taxon>
        <taxon>Cytophagia</taxon>
        <taxon>Cytophagales</taxon>
        <taxon>Flexibacteraceae</taxon>
        <taxon>Flexibacter</taxon>
    </lineage>
</organism>
<feature type="chain" id="PRO_5011571893" evidence="3">
    <location>
        <begin position="20"/>
        <end position="370"/>
    </location>
</feature>
<dbReference type="GO" id="GO:0006006">
    <property type="term" value="P:glucose metabolic process"/>
    <property type="evidence" value="ECO:0007669"/>
    <property type="project" value="UniProtKB-KW"/>
</dbReference>
<dbReference type="Pfam" id="PF10282">
    <property type="entry name" value="Lactonase"/>
    <property type="match status" value="1"/>
</dbReference>
<dbReference type="InterPro" id="IPR011048">
    <property type="entry name" value="Haem_d1_sf"/>
</dbReference>
<dbReference type="RefSeq" id="WP_091509604.1">
    <property type="nucleotide sequence ID" value="NZ_FOLE01000003.1"/>
</dbReference>
<reference evidence="4 5" key="1">
    <citation type="submission" date="2016-10" db="EMBL/GenBank/DDBJ databases">
        <authorList>
            <person name="de Groot N.N."/>
        </authorList>
    </citation>
    <scope>NUCLEOTIDE SEQUENCE [LARGE SCALE GENOMIC DNA]</scope>
    <source>
        <strain evidence="4 5">DSM 6793</strain>
    </source>
</reference>
<keyword evidence="2" id="KW-0119">Carbohydrate metabolism</keyword>
<dbReference type="GO" id="GO:0005829">
    <property type="term" value="C:cytosol"/>
    <property type="evidence" value="ECO:0007669"/>
    <property type="project" value="TreeGrafter"/>
</dbReference>
<dbReference type="STRING" id="927664.SAMN05421780_10325"/>
<evidence type="ECO:0000256" key="3">
    <source>
        <dbReference type="SAM" id="SignalP"/>
    </source>
</evidence>
<proteinExistence type="inferred from homology"/>
<dbReference type="PANTHER" id="PTHR30344:SF1">
    <property type="entry name" value="6-PHOSPHOGLUCONOLACTONASE"/>
    <property type="match status" value="1"/>
</dbReference>
<name>A0A1I1GN96_9BACT</name>
<dbReference type="FunFam" id="2.130.10.10:FF:000306">
    <property type="entry name" value="3-carboxymuconate cyclase"/>
    <property type="match status" value="1"/>
</dbReference>
<evidence type="ECO:0000313" key="4">
    <source>
        <dbReference type="EMBL" id="SFC12946.1"/>
    </source>
</evidence>
<keyword evidence="2" id="KW-0313">Glucose metabolism</keyword>
<dbReference type="GO" id="GO:0017057">
    <property type="term" value="F:6-phosphogluconolactonase activity"/>
    <property type="evidence" value="ECO:0007669"/>
    <property type="project" value="TreeGrafter"/>
</dbReference>